<dbReference type="Gene3D" id="1.10.1060.10">
    <property type="entry name" value="Alpha-helical ferredoxin"/>
    <property type="match status" value="1"/>
</dbReference>
<evidence type="ECO:0000259" key="9">
    <source>
        <dbReference type="Pfam" id="PF13183"/>
    </source>
</evidence>
<evidence type="ECO:0000256" key="7">
    <source>
        <dbReference type="ARBA" id="ARBA00023014"/>
    </source>
</evidence>
<name>A0A930UHF8_9GAMM</name>
<reference evidence="10" key="1">
    <citation type="submission" date="2020-10" db="EMBL/GenBank/DDBJ databases">
        <title>An improved Amphimedon queenslandica hologenome assembly reveals how three proteobacterial symbionts can extend the metabolic phenotypic of their marine sponge host.</title>
        <authorList>
            <person name="Degnan B."/>
            <person name="Degnan S."/>
            <person name="Xiang X."/>
        </authorList>
    </citation>
    <scope>NUCLEOTIDE SEQUENCE</scope>
    <source>
        <strain evidence="10">AqS2</strain>
    </source>
</reference>
<dbReference type="SUPFAM" id="SSF46548">
    <property type="entry name" value="alpha-helical ferredoxin"/>
    <property type="match status" value="1"/>
</dbReference>
<evidence type="ECO:0000313" key="11">
    <source>
        <dbReference type="Proteomes" id="UP000604381"/>
    </source>
</evidence>
<dbReference type="GO" id="GO:0046872">
    <property type="term" value="F:metal ion binding"/>
    <property type="evidence" value="ECO:0007669"/>
    <property type="project" value="UniProtKB-KW"/>
</dbReference>
<dbReference type="SUPFAM" id="SSF100950">
    <property type="entry name" value="NagB/RpiA/CoA transferase-like"/>
    <property type="match status" value="1"/>
</dbReference>
<dbReference type="Pfam" id="PF13183">
    <property type="entry name" value="Fer4_8"/>
    <property type="match status" value="1"/>
</dbReference>
<sequence length="444" mass="47737">MATAPISFARRAAADKDGPALRQAMETAKRQLFGNADKAMAHPDYPRWRDEGTRIREEAVGRLPELLERFEERARAAGAEVHWARDAAAARRIVAAIAKKHGCRSVIKSKSMLTEEIELNDGLERAGLEVLETDLGEYVVQLSGGRPSHIIAPIIHMTAKEVNALFAAKHGGGLKDSKEAIANFLVAATGSVAIVTNEGNGRFSGARPRVRVSVAGIEKVIPGLAELGKLLRLLPRAATGQHSSAYVSLATGPGGGRHPEHHHIVLVDGGRSRLLAGKYRAMLRCIRCGSCMNHCPVYKTAGGLSYDSVYVGPMGAVLSPNLFGPRHDDLPHAATMCGACSASCPVKIPLPELMRELREDQVEAGRESRLQKLLFALWLAAATRPRLYAFGARLASAVLRLVGGRAQRLDALPGGAGWFAGRALRTPAERPFRFSSSASSRHDD</sequence>
<dbReference type="PANTHER" id="PTHR47153:SF2">
    <property type="entry name" value="LACTATE UTILIZATION PROTEIN B"/>
    <property type="match status" value="1"/>
</dbReference>
<gene>
    <name evidence="10" type="ORF">ISN26_04365</name>
</gene>
<evidence type="ECO:0000256" key="2">
    <source>
        <dbReference type="ARBA" id="ARBA00022485"/>
    </source>
</evidence>
<dbReference type="InterPro" id="IPR017900">
    <property type="entry name" value="4Fe4S_Fe_S_CS"/>
</dbReference>
<feature type="domain" description="LUD" evidence="8">
    <location>
        <begin position="67"/>
        <end position="254"/>
    </location>
</feature>
<keyword evidence="6" id="KW-0408">Iron</keyword>
<evidence type="ECO:0000256" key="5">
    <source>
        <dbReference type="ARBA" id="ARBA00022982"/>
    </source>
</evidence>
<dbReference type="InterPro" id="IPR009051">
    <property type="entry name" value="Helical_ferredxn"/>
</dbReference>
<keyword evidence="3" id="KW-0479">Metal-binding</keyword>
<evidence type="ECO:0000313" key="10">
    <source>
        <dbReference type="EMBL" id="MBF2735304.1"/>
    </source>
</evidence>
<comment type="caution">
    <text evidence="10">The sequence shown here is derived from an EMBL/GenBank/DDBJ whole genome shotgun (WGS) entry which is preliminary data.</text>
</comment>
<dbReference type="PROSITE" id="PS00198">
    <property type="entry name" value="4FE4S_FER_1"/>
    <property type="match status" value="1"/>
</dbReference>
<dbReference type="InterPro" id="IPR017896">
    <property type="entry name" value="4Fe4S_Fe-S-bd"/>
</dbReference>
<keyword evidence="2" id="KW-0004">4Fe-4S</keyword>
<organism evidence="10 11">
    <name type="scientific">Candidatus Amphirhobacter heronislandensis</name>
    <dbReference type="NCBI Taxonomy" id="1732024"/>
    <lineage>
        <taxon>Bacteria</taxon>
        <taxon>Pseudomonadati</taxon>
        <taxon>Pseudomonadota</taxon>
        <taxon>Gammaproteobacteria</taxon>
        <taxon>Candidatus Tethybacterales</taxon>
        <taxon>Candidatus Tethybacteraceae</taxon>
        <taxon>Candidatus Amphirhobacter</taxon>
    </lineage>
</organism>
<keyword evidence="1" id="KW-0813">Transport</keyword>
<evidence type="ECO:0000256" key="4">
    <source>
        <dbReference type="ARBA" id="ARBA00022737"/>
    </source>
</evidence>
<proteinExistence type="predicted"/>
<keyword evidence="4" id="KW-0677">Repeat</keyword>
<accession>A0A930UHF8</accession>
<evidence type="ECO:0000256" key="1">
    <source>
        <dbReference type="ARBA" id="ARBA00022448"/>
    </source>
</evidence>
<dbReference type="Pfam" id="PF02589">
    <property type="entry name" value="LUD_dom"/>
    <property type="match status" value="1"/>
</dbReference>
<evidence type="ECO:0000259" key="8">
    <source>
        <dbReference type="Pfam" id="PF02589"/>
    </source>
</evidence>
<dbReference type="InterPro" id="IPR024185">
    <property type="entry name" value="FTHF_cligase-like_sf"/>
</dbReference>
<dbReference type="Proteomes" id="UP000604381">
    <property type="component" value="Unassembled WGS sequence"/>
</dbReference>
<evidence type="ECO:0000256" key="3">
    <source>
        <dbReference type="ARBA" id="ARBA00022723"/>
    </source>
</evidence>
<dbReference type="InterPro" id="IPR003741">
    <property type="entry name" value="LUD_dom"/>
</dbReference>
<dbReference type="PANTHER" id="PTHR47153">
    <property type="entry name" value="LACTATE UTILIZATION PROTEIN B"/>
    <property type="match status" value="1"/>
</dbReference>
<dbReference type="GO" id="GO:0006089">
    <property type="term" value="P:lactate metabolic process"/>
    <property type="evidence" value="ECO:0007669"/>
    <property type="project" value="InterPro"/>
</dbReference>
<dbReference type="EMBL" id="JADHEI010000033">
    <property type="protein sequence ID" value="MBF2735304.1"/>
    <property type="molecule type" value="Genomic_DNA"/>
</dbReference>
<dbReference type="AlphaFoldDB" id="A0A930UHF8"/>
<dbReference type="InterPro" id="IPR004452">
    <property type="entry name" value="LutB/LldF"/>
</dbReference>
<dbReference type="Gene3D" id="3.40.50.10420">
    <property type="entry name" value="NagB/RpiA/CoA transferase-like"/>
    <property type="match status" value="1"/>
</dbReference>
<keyword evidence="11" id="KW-1185">Reference proteome</keyword>
<dbReference type="InterPro" id="IPR037171">
    <property type="entry name" value="NagB/RpiA_transferase-like"/>
</dbReference>
<keyword evidence="5" id="KW-0249">Electron transport</keyword>
<dbReference type="GO" id="GO:0051539">
    <property type="term" value="F:4 iron, 4 sulfur cluster binding"/>
    <property type="evidence" value="ECO:0007669"/>
    <property type="project" value="UniProtKB-KW"/>
</dbReference>
<keyword evidence="7" id="KW-0411">Iron-sulfur</keyword>
<evidence type="ECO:0000256" key="6">
    <source>
        <dbReference type="ARBA" id="ARBA00023004"/>
    </source>
</evidence>
<protein>
    <submittedName>
        <fullName evidence="10">Lactate utilization protein</fullName>
    </submittedName>
</protein>
<feature type="domain" description="4Fe-4S ferredoxin-type" evidence="9">
    <location>
        <begin position="282"/>
        <end position="348"/>
    </location>
</feature>